<protein>
    <recommendedName>
        <fullName evidence="3">Triosephosphate isomerase</fullName>
    </recommendedName>
</protein>
<keyword evidence="1" id="KW-0413">Isomerase</keyword>
<dbReference type="InterPro" id="IPR013785">
    <property type="entry name" value="Aldolase_TIM"/>
</dbReference>
<organism evidence="2">
    <name type="scientific">bioreactor metagenome</name>
    <dbReference type="NCBI Taxonomy" id="1076179"/>
    <lineage>
        <taxon>unclassified sequences</taxon>
        <taxon>metagenomes</taxon>
        <taxon>ecological metagenomes</taxon>
    </lineage>
</organism>
<evidence type="ECO:0008006" key="3">
    <source>
        <dbReference type="Google" id="ProtNLM"/>
    </source>
</evidence>
<name>A0A644X7A0_9ZZZZ</name>
<proteinExistence type="predicted"/>
<reference evidence="2" key="1">
    <citation type="submission" date="2019-08" db="EMBL/GenBank/DDBJ databases">
        <authorList>
            <person name="Kucharzyk K."/>
            <person name="Murdoch R.W."/>
            <person name="Higgins S."/>
            <person name="Loffler F."/>
        </authorList>
    </citation>
    <scope>NUCLEOTIDE SEQUENCE</scope>
</reference>
<evidence type="ECO:0000313" key="2">
    <source>
        <dbReference type="EMBL" id="MPM12035.1"/>
    </source>
</evidence>
<gene>
    <name evidence="2" type="ORF">SDC9_58386</name>
</gene>
<dbReference type="Gene3D" id="3.20.20.70">
    <property type="entry name" value="Aldolase class I"/>
    <property type="match status" value="1"/>
</dbReference>
<evidence type="ECO:0000256" key="1">
    <source>
        <dbReference type="ARBA" id="ARBA00023235"/>
    </source>
</evidence>
<dbReference type="InterPro" id="IPR000652">
    <property type="entry name" value="Triosephosphate_isomerase"/>
</dbReference>
<dbReference type="AlphaFoldDB" id="A0A644X7A0"/>
<sequence>MLFEAGVTDSSTVNRLLNREMLCAQQAGLRILYCVGEDLYEMPRRQDVIGEQLSIGLEGVDPSNVIIGYEPVWSIGPNRPIPEAGDIAEVAAFIKRIVDAPVIYGGGLRSENAAMIASIASLDGGLIALTRFTGDIGFYPDEFCEIIETYMDAAEGGEKN</sequence>
<comment type="caution">
    <text evidence="2">The sequence shown here is derived from an EMBL/GenBank/DDBJ whole genome shotgun (WGS) entry which is preliminary data.</text>
</comment>
<dbReference type="PROSITE" id="PS51440">
    <property type="entry name" value="TIM_2"/>
    <property type="match status" value="1"/>
</dbReference>
<dbReference type="GO" id="GO:0004807">
    <property type="term" value="F:triose-phosphate isomerase activity"/>
    <property type="evidence" value="ECO:0007669"/>
    <property type="project" value="InterPro"/>
</dbReference>
<dbReference type="Pfam" id="PF00121">
    <property type="entry name" value="TIM"/>
    <property type="match status" value="1"/>
</dbReference>
<dbReference type="EMBL" id="VSSQ01001913">
    <property type="protein sequence ID" value="MPM12035.1"/>
    <property type="molecule type" value="Genomic_DNA"/>
</dbReference>
<dbReference type="SUPFAM" id="SSF51351">
    <property type="entry name" value="Triosephosphate isomerase (TIM)"/>
    <property type="match status" value="1"/>
</dbReference>
<dbReference type="InterPro" id="IPR035990">
    <property type="entry name" value="TIM_sf"/>
</dbReference>
<accession>A0A644X7A0</accession>